<evidence type="ECO:0000313" key="4">
    <source>
        <dbReference type="Proteomes" id="UP001369815"/>
    </source>
</evidence>
<comment type="caution">
    <text evidence="3">The sequence shown here is derived from an EMBL/GenBank/DDBJ whole genome shotgun (WGS) entry which is preliminary data.</text>
</comment>
<keyword evidence="1" id="KW-0732">Signal</keyword>
<dbReference type="Proteomes" id="UP001369815">
    <property type="component" value="Unassembled WGS sequence"/>
</dbReference>
<reference evidence="3 4" key="1">
    <citation type="journal article" date="2024" name="Front Chem Biol">
        <title>Unveiling the potential of Daldinia eschscholtzii MFLUCC 19-0629 through bioactivity and bioinformatics studies for enhanced sustainable agriculture production.</title>
        <authorList>
            <person name="Brooks S."/>
            <person name="Weaver J.A."/>
            <person name="Klomchit A."/>
            <person name="Alharthi S.A."/>
            <person name="Onlamun T."/>
            <person name="Nurani R."/>
            <person name="Vong T.K."/>
            <person name="Alberti F."/>
            <person name="Greco C."/>
        </authorList>
    </citation>
    <scope>NUCLEOTIDE SEQUENCE [LARGE SCALE GENOMIC DNA]</scope>
    <source>
        <strain evidence="3">MFLUCC 19-0629</strain>
    </source>
</reference>
<dbReference type="InterPro" id="IPR029476">
    <property type="entry name" value="DNase_NucA_NucB"/>
</dbReference>
<keyword evidence="4" id="KW-1185">Reference proteome</keyword>
<evidence type="ECO:0000259" key="2">
    <source>
        <dbReference type="Pfam" id="PF14040"/>
    </source>
</evidence>
<proteinExistence type="predicted"/>
<organism evidence="3 4">
    <name type="scientific">Daldinia eschscholtzii</name>
    <dbReference type="NCBI Taxonomy" id="292717"/>
    <lineage>
        <taxon>Eukaryota</taxon>
        <taxon>Fungi</taxon>
        <taxon>Dikarya</taxon>
        <taxon>Ascomycota</taxon>
        <taxon>Pezizomycotina</taxon>
        <taxon>Sordariomycetes</taxon>
        <taxon>Xylariomycetidae</taxon>
        <taxon>Xylariales</taxon>
        <taxon>Hypoxylaceae</taxon>
        <taxon>Daldinia</taxon>
    </lineage>
</organism>
<evidence type="ECO:0000313" key="3">
    <source>
        <dbReference type="EMBL" id="KAK6958024.1"/>
    </source>
</evidence>
<accession>A0AAX6MZU7</accession>
<protein>
    <recommendedName>
        <fullName evidence="2">Deoxyribonuclease NucA/NucB domain-containing protein</fullName>
    </recommendedName>
</protein>
<gene>
    <name evidence="3" type="ORF">Daesc_000817</name>
</gene>
<dbReference type="EMBL" id="JBANMG010000001">
    <property type="protein sequence ID" value="KAK6958024.1"/>
    <property type="molecule type" value="Genomic_DNA"/>
</dbReference>
<dbReference type="AlphaFoldDB" id="A0AAX6MZU7"/>
<sequence length="259" mass="28103">MRSATVLTLMATLAYATPPMSFNCADDMQDVCDNMCWGAYCTQPAFGSTLEYDNYGGTGSRTSDVGKRRTNSAGCTPRPNRCSSVSGKNCDEYPFASTSDADKGGQVNKCVVSGHNSRQGNIIKNYVSSTCNNQRCSFIVGFGNPGAQGVKYCNAYSDPYNQCIPDGSIFKNGKADVRPPQAAPQRRRRVGNSTVALPGGLYLLKSGMRVSFGEDLDIGTKTKRAEPRNATLARRAEDGLEDEDVHWDFHDDEIAARLD</sequence>
<feature type="signal peptide" evidence="1">
    <location>
        <begin position="1"/>
        <end position="16"/>
    </location>
</feature>
<feature type="domain" description="Deoxyribonuclease NucA/NucB" evidence="2">
    <location>
        <begin position="60"/>
        <end position="127"/>
    </location>
</feature>
<dbReference type="Pfam" id="PF14040">
    <property type="entry name" value="DNase_NucA_NucB"/>
    <property type="match status" value="1"/>
</dbReference>
<name>A0AAX6MZU7_9PEZI</name>
<evidence type="ECO:0000256" key="1">
    <source>
        <dbReference type="SAM" id="SignalP"/>
    </source>
</evidence>
<feature type="chain" id="PRO_5043735784" description="Deoxyribonuclease NucA/NucB domain-containing protein" evidence="1">
    <location>
        <begin position="17"/>
        <end position="259"/>
    </location>
</feature>